<dbReference type="EMBL" id="LIHL02000015">
    <property type="protein sequence ID" value="KAF5445539.1"/>
    <property type="molecule type" value="Genomic_DNA"/>
</dbReference>
<dbReference type="Proteomes" id="UP000619265">
    <property type="component" value="Unassembled WGS sequence"/>
</dbReference>
<gene>
    <name evidence="7" type="ORF">F2P56_034585</name>
</gene>
<dbReference type="Gene3D" id="1.20.5.4130">
    <property type="match status" value="1"/>
</dbReference>
<keyword evidence="3" id="KW-0611">Plant defense</keyword>
<dbReference type="Pfam" id="PF18052">
    <property type="entry name" value="Rx_N"/>
    <property type="match status" value="1"/>
</dbReference>
<reference evidence="7" key="1">
    <citation type="submission" date="2015-10" db="EMBL/GenBank/DDBJ databases">
        <authorList>
            <person name="Martinez-Garcia P.J."/>
            <person name="Crepeau M.W."/>
            <person name="Puiu D."/>
            <person name="Gonzalez-Ibeas D."/>
            <person name="Whalen J."/>
            <person name="Stevens K."/>
            <person name="Paul R."/>
            <person name="Butterfield T."/>
            <person name="Britton M."/>
            <person name="Reagan R."/>
            <person name="Chakraborty S."/>
            <person name="Walawage S.L."/>
            <person name="Vasquez-Gross H.A."/>
            <person name="Cardeno C."/>
            <person name="Famula R."/>
            <person name="Pratt K."/>
            <person name="Kuruganti S."/>
            <person name="Aradhya M.K."/>
            <person name="Leslie C.A."/>
            <person name="Dandekar A.M."/>
            <person name="Salzberg S.L."/>
            <person name="Wegrzyn J.L."/>
            <person name="Langley C.H."/>
            <person name="Neale D.B."/>
        </authorList>
    </citation>
    <scope>NUCLEOTIDE SEQUENCE</scope>
    <source>
        <tissue evidence="7">Leaves</tissue>
    </source>
</reference>
<feature type="region of interest" description="Disordered" evidence="4">
    <location>
        <begin position="92"/>
        <end position="114"/>
    </location>
</feature>
<reference evidence="7" key="2">
    <citation type="submission" date="2020-03" db="EMBL/GenBank/DDBJ databases">
        <title>Walnut 2.0.</title>
        <authorList>
            <person name="Marrano A."/>
            <person name="Britton M."/>
            <person name="Zimin A.V."/>
            <person name="Zaini P.A."/>
            <person name="Workman R."/>
            <person name="Puiu D."/>
            <person name="Bianco L."/>
            <person name="Allen B.J."/>
            <person name="Troggio M."/>
            <person name="Leslie C.A."/>
            <person name="Timp W."/>
            <person name="Dendekar A."/>
            <person name="Salzberg S.L."/>
            <person name="Neale D.B."/>
        </authorList>
    </citation>
    <scope>NUCLEOTIDE SEQUENCE</scope>
    <source>
        <tissue evidence="7">Leaves</tissue>
    </source>
</reference>
<dbReference type="InterPro" id="IPR041118">
    <property type="entry name" value="Rx_N"/>
</dbReference>
<dbReference type="GO" id="GO:0006952">
    <property type="term" value="P:defense response"/>
    <property type="evidence" value="ECO:0007669"/>
    <property type="project" value="UniProtKB-KW"/>
</dbReference>
<evidence type="ECO:0000256" key="2">
    <source>
        <dbReference type="ARBA" id="ARBA00022741"/>
    </source>
</evidence>
<name>A0A833WU92_JUGRE</name>
<feature type="chain" id="PRO_5032633671" description="Disease resistance N-terminal domain-containing protein" evidence="5">
    <location>
        <begin position="18"/>
        <end position="114"/>
    </location>
</feature>
<keyword evidence="2" id="KW-0547">Nucleotide-binding</keyword>
<dbReference type="GO" id="GO:0000166">
    <property type="term" value="F:nucleotide binding"/>
    <property type="evidence" value="ECO:0007669"/>
    <property type="project" value="UniProtKB-KW"/>
</dbReference>
<evidence type="ECO:0000256" key="4">
    <source>
        <dbReference type="SAM" id="MobiDB-lite"/>
    </source>
</evidence>
<feature type="signal peptide" evidence="5">
    <location>
        <begin position="1"/>
        <end position="17"/>
    </location>
</feature>
<evidence type="ECO:0000256" key="3">
    <source>
        <dbReference type="ARBA" id="ARBA00022821"/>
    </source>
</evidence>
<dbReference type="Gramene" id="Jr15_10960_p1">
    <property type="protein sequence ID" value="cds.Jr15_10960_p1"/>
    <property type="gene ID" value="Jr15_10960"/>
</dbReference>
<evidence type="ECO:0000313" key="7">
    <source>
        <dbReference type="EMBL" id="KAF5445539.1"/>
    </source>
</evidence>
<evidence type="ECO:0000256" key="1">
    <source>
        <dbReference type="ARBA" id="ARBA00022737"/>
    </source>
</evidence>
<keyword evidence="5" id="KW-0732">Signal</keyword>
<keyword evidence="1" id="KW-0677">Repeat</keyword>
<evidence type="ECO:0000259" key="6">
    <source>
        <dbReference type="Pfam" id="PF18052"/>
    </source>
</evidence>
<evidence type="ECO:0000313" key="8">
    <source>
        <dbReference type="Proteomes" id="UP000619265"/>
    </source>
</evidence>
<proteinExistence type="predicted"/>
<feature type="domain" description="Disease resistance N-terminal" evidence="6">
    <location>
        <begin position="11"/>
        <end position="99"/>
    </location>
</feature>
<protein>
    <recommendedName>
        <fullName evidence="6">Disease resistance N-terminal domain-containing protein</fullName>
    </recommendedName>
</protein>
<accession>A0A833WU92</accession>
<evidence type="ECO:0000256" key="5">
    <source>
        <dbReference type="SAM" id="SignalP"/>
    </source>
</evidence>
<dbReference type="AlphaFoldDB" id="A0A833WU92"/>
<comment type="caution">
    <text evidence="7">The sequence shown here is derived from an EMBL/GenBank/DDBJ whole genome shotgun (WGS) entry which is preliminary data.</text>
</comment>
<feature type="compositionally biased region" description="Basic and acidic residues" evidence="4">
    <location>
        <begin position="101"/>
        <end position="114"/>
    </location>
</feature>
<organism evidence="7 8">
    <name type="scientific">Juglans regia</name>
    <name type="common">English walnut</name>
    <dbReference type="NCBI Taxonomy" id="51240"/>
    <lineage>
        <taxon>Eukaryota</taxon>
        <taxon>Viridiplantae</taxon>
        <taxon>Streptophyta</taxon>
        <taxon>Embryophyta</taxon>
        <taxon>Tracheophyta</taxon>
        <taxon>Spermatophyta</taxon>
        <taxon>Magnoliopsida</taxon>
        <taxon>eudicotyledons</taxon>
        <taxon>Gunneridae</taxon>
        <taxon>Pentapetalae</taxon>
        <taxon>rosids</taxon>
        <taxon>fabids</taxon>
        <taxon>Fagales</taxon>
        <taxon>Juglandaceae</taxon>
        <taxon>Juglans</taxon>
    </lineage>
</organism>
<sequence length="114" mass="13126">MVLVLEMLLAASIQVLLERLSSPQFLNFVCRRRNQKRLAELSTIKMLLEDANEKQHTERDVKTWLDDLKDLVYDVEDILDELAIKASKRKLIGESQAASTSKDESKDNRTHNSI</sequence>